<protein>
    <submittedName>
        <fullName evidence="1">Uncharacterized protein</fullName>
    </submittedName>
</protein>
<name>A0A9D4ICE3_DREPO</name>
<accession>A0A9D4ICE3</accession>
<evidence type="ECO:0000313" key="2">
    <source>
        <dbReference type="Proteomes" id="UP000828390"/>
    </source>
</evidence>
<dbReference type="Proteomes" id="UP000828390">
    <property type="component" value="Unassembled WGS sequence"/>
</dbReference>
<gene>
    <name evidence="1" type="ORF">DPMN_169885</name>
</gene>
<evidence type="ECO:0000313" key="1">
    <source>
        <dbReference type="EMBL" id="KAH3768665.1"/>
    </source>
</evidence>
<proteinExistence type="predicted"/>
<dbReference type="EMBL" id="JAIWYP010000009">
    <property type="protein sequence ID" value="KAH3768665.1"/>
    <property type="molecule type" value="Genomic_DNA"/>
</dbReference>
<dbReference type="AlphaFoldDB" id="A0A9D4ICE3"/>
<sequence>MYHLQDTIVIATDVAYTPSEQRDVDGALKFVPYDSIGDVKIDNKNIGDVKIGNDNIDDVTIGDDNINATRV</sequence>
<comment type="caution">
    <text evidence="1">The sequence shown here is derived from an EMBL/GenBank/DDBJ whole genome shotgun (WGS) entry which is preliminary data.</text>
</comment>
<keyword evidence="2" id="KW-1185">Reference proteome</keyword>
<reference evidence="1" key="2">
    <citation type="submission" date="2020-11" db="EMBL/GenBank/DDBJ databases">
        <authorList>
            <person name="McCartney M.A."/>
            <person name="Auch B."/>
            <person name="Kono T."/>
            <person name="Mallez S."/>
            <person name="Becker A."/>
            <person name="Gohl D.M."/>
            <person name="Silverstein K.A.T."/>
            <person name="Koren S."/>
            <person name="Bechman K.B."/>
            <person name="Herman A."/>
            <person name="Abrahante J.E."/>
            <person name="Garbe J."/>
        </authorList>
    </citation>
    <scope>NUCLEOTIDE SEQUENCE</scope>
    <source>
        <strain evidence="1">Duluth1</strain>
        <tissue evidence="1">Whole animal</tissue>
    </source>
</reference>
<organism evidence="1 2">
    <name type="scientific">Dreissena polymorpha</name>
    <name type="common">Zebra mussel</name>
    <name type="synonym">Mytilus polymorpha</name>
    <dbReference type="NCBI Taxonomy" id="45954"/>
    <lineage>
        <taxon>Eukaryota</taxon>
        <taxon>Metazoa</taxon>
        <taxon>Spiralia</taxon>
        <taxon>Lophotrochozoa</taxon>
        <taxon>Mollusca</taxon>
        <taxon>Bivalvia</taxon>
        <taxon>Autobranchia</taxon>
        <taxon>Heteroconchia</taxon>
        <taxon>Euheterodonta</taxon>
        <taxon>Imparidentia</taxon>
        <taxon>Neoheterodontei</taxon>
        <taxon>Myida</taxon>
        <taxon>Dreissenoidea</taxon>
        <taxon>Dreissenidae</taxon>
        <taxon>Dreissena</taxon>
    </lineage>
</organism>
<reference evidence="1" key="1">
    <citation type="journal article" date="2019" name="bioRxiv">
        <title>The Genome of the Zebra Mussel, Dreissena polymorpha: A Resource for Invasive Species Research.</title>
        <authorList>
            <person name="McCartney M.A."/>
            <person name="Auch B."/>
            <person name="Kono T."/>
            <person name="Mallez S."/>
            <person name="Zhang Y."/>
            <person name="Obille A."/>
            <person name="Becker A."/>
            <person name="Abrahante J.E."/>
            <person name="Garbe J."/>
            <person name="Badalamenti J.P."/>
            <person name="Herman A."/>
            <person name="Mangelson H."/>
            <person name="Liachko I."/>
            <person name="Sullivan S."/>
            <person name="Sone E.D."/>
            <person name="Koren S."/>
            <person name="Silverstein K.A.T."/>
            <person name="Beckman K.B."/>
            <person name="Gohl D.M."/>
        </authorList>
    </citation>
    <scope>NUCLEOTIDE SEQUENCE</scope>
    <source>
        <strain evidence="1">Duluth1</strain>
        <tissue evidence="1">Whole animal</tissue>
    </source>
</reference>